<dbReference type="RefSeq" id="WP_346787261.1">
    <property type="nucleotide sequence ID" value="NZ_JAYFSJ010000001.1"/>
</dbReference>
<organism evidence="1 2">
    <name type="scientific">Chromobacterium indicum</name>
    <dbReference type="NCBI Taxonomy" id="3110228"/>
    <lineage>
        <taxon>Bacteria</taxon>
        <taxon>Pseudomonadati</taxon>
        <taxon>Pseudomonadota</taxon>
        <taxon>Betaproteobacteria</taxon>
        <taxon>Neisseriales</taxon>
        <taxon>Chromobacteriaceae</taxon>
        <taxon>Chromobacterium</taxon>
    </lineage>
</organism>
<sequence>MDFIKIGDNAKIKGLTVSGNTAVSDSPITLISIGSSAEIENAIITENQSLTPEAFKAKIETEKEKVIAGLRAICQGKDIDAATMKILKDVEASSELDFVRILSNLYHLAKNISLGVMSNEISNFLHPIITGLMKK</sequence>
<gene>
    <name evidence="1" type="ORF">VA599_00205</name>
</gene>
<comment type="caution">
    <text evidence="1">The sequence shown here is derived from an EMBL/GenBank/DDBJ whole genome shotgun (WGS) entry which is preliminary data.</text>
</comment>
<reference evidence="1 2" key="1">
    <citation type="submission" date="2023-12" db="EMBL/GenBank/DDBJ databases">
        <title>Chromobacterium sp. strain TRC.1.1.SA producing antimicrobial pigment.</title>
        <authorList>
            <person name="Verma N."/>
            <person name="Choksket S."/>
            <person name="Pinnaka A.K."/>
            <person name="Korpole S."/>
        </authorList>
    </citation>
    <scope>NUCLEOTIDE SEQUENCE [LARGE SCALE GENOMIC DNA]</scope>
    <source>
        <strain evidence="1 2">TRC1.1.SA</strain>
    </source>
</reference>
<dbReference type="EMBL" id="JAYFSJ010000001">
    <property type="protein sequence ID" value="MEN7429142.1"/>
    <property type="molecule type" value="Genomic_DNA"/>
</dbReference>
<dbReference type="Proteomes" id="UP001405405">
    <property type="component" value="Unassembled WGS sequence"/>
</dbReference>
<accession>A0ABV0CDE2</accession>
<name>A0ABV0CDE2_9NEIS</name>
<protein>
    <submittedName>
        <fullName evidence="1">Uncharacterized protein</fullName>
    </submittedName>
</protein>
<evidence type="ECO:0000313" key="2">
    <source>
        <dbReference type="Proteomes" id="UP001405405"/>
    </source>
</evidence>
<proteinExistence type="predicted"/>
<keyword evidence="2" id="KW-1185">Reference proteome</keyword>
<evidence type="ECO:0000313" key="1">
    <source>
        <dbReference type="EMBL" id="MEN7429142.1"/>
    </source>
</evidence>